<keyword evidence="2" id="KW-0547">Nucleotide-binding</keyword>
<dbReference type="PANTHER" id="PTHR32463">
    <property type="entry name" value="L-FUCOSE KINASE"/>
    <property type="match status" value="1"/>
</dbReference>
<dbReference type="Pfam" id="PF08544">
    <property type="entry name" value="GHMP_kinases_C"/>
    <property type="match status" value="1"/>
</dbReference>
<dbReference type="InterPro" id="IPR006204">
    <property type="entry name" value="GHMP_kinase_N_dom"/>
</dbReference>
<dbReference type="PIRSF" id="PIRSF036406">
    <property type="entry name" value="Hept_kin"/>
    <property type="match status" value="1"/>
</dbReference>
<dbReference type="GO" id="GO:0005524">
    <property type="term" value="F:ATP binding"/>
    <property type="evidence" value="ECO:0007669"/>
    <property type="project" value="UniProtKB-KW"/>
</dbReference>
<keyword evidence="3 8" id="KW-0418">Kinase</keyword>
<keyword evidence="9" id="KW-1185">Reference proteome</keyword>
<evidence type="ECO:0000256" key="4">
    <source>
        <dbReference type="ARBA" id="ARBA00022840"/>
    </source>
</evidence>
<proteinExistence type="inferred from homology"/>
<dbReference type="SUPFAM" id="SSF54211">
    <property type="entry name" value="Ribosomal protein S5 domain 2-like"/>
    <property type="match status" value="1"/>
</dbReference>
<feature type="domain" description="GHMP kinase C-terminal" evidence="7">
    <location>
        <begin position="240"/>
        <end position="304"/>
    </location>
</feature>
<feature type="domain" description="GHMP kinase N-terminal" evidence="6">
    <location>
        <begin position="74"/>
        <end position="157"/>
    </location>
</feature>
<dbReference type="PRINTS" id="PR00960">
    <property type="entry name" value="LMBPPROTEIN"/>
</dbReference>
<dbReference type="Pfam" id="PF00288">
    <property type="entry name" value="GHMP_kinases_N"/>
    <property type="match status" value="1"/>
</dbReference>
<organism evidence="8 9">
    <name type="scientific">Azospirillum griseum</name>
    <dbReference type="NCBI Taxonomy" id="2496639"/>
    <lineage>
        <taxon>Bacteria</taxon>
        <taxon>Pseudomonadati</taxon>
        <taxon>Pseudomonadota</taxon>
        <taxon>Alphaproteobacteria</taxon>
        <taxon>Rhodospirillales</taxon>
        <taxon>Azospirillaceae</taxon>
        <taxon>Azospirillum</taxon>
    </lineage>
</organism>
<comment type="caution">
    <text evidence="8">The sequence shown here is derived from an EMBL/GenBank/DDBJ whole genome shotgun (WGS) entry which is preliminary data.</text>
</comment>
<gene>
    <name evidence="8" type="ORF">EJ903_24040</name>
</gene>
<reference evidence="8 9" key="1">
    <citation type="submission" date="2018-12" db="EMBL/GenBank/DDBJ databases">
        <authorList>
            <person name="Yang Y."/>
        </authorList>
    </citation>
    <scope>NUCLEOTIDE SEQUENCE [LARGE SCALE GENOMIC DNA]</scope>
    <source>
        <strain evidence="8 9">L-25-5w-1</strain>
    </source>
</reference>
<dbReference type="InterPro" id="IPR001174">
    <property type="entry name" value="HddA/FKP"/>
</dbReference>
<name>A0A3S0K1F8_9PROT</name>
<keyword evidence="4" id="KW-0067">ATP-binding</keyword>
<dbReference type="RefSeq" id="WP_126620268.1">
    <property type="nucleotide sequence ID" value="NZ_JBHUCY010000103.1"/>
</dbReference>
<dbReference type="Proteomes" id="UP000277007">
    <property type="component" value="Unassembled WGS sequence"/>
</dbReference>
<evidence type="ECO:0000256" key="3">
    <source>
        <dbReference type="ARBA" id="ARBA00022777"/>
    </source>
</evidence>
<dbReference type="PANTHER" id="PTHR32463:SF0">
    <property type="entry name" value="L-FUCOSE KINASE"/>
    <property type="match status" value="1"/>
</dbReference>
<sequence length="335" mass="37023">MIISRTPFRISLFGGGTDYPTWVRHHGGAVFGLSIDKYCYLSVRSLPPFFEHTYRIAYSRIELAKTIGDIEHPAVRAVFSEMNVSRGLEVHHDADLPARSGLGSSSSFTVGLLNALYAMRGEMISKHDLANEAIRIEQQVISENVGCQDQIWAAYGGLNRIDLHTDGGFAVTPLIISPERRTELLSSMLLVFTGLSRIASEVAKEKIDNLEQRERQLMGIRAMVDDGVALLSNEREPAYRLGELMHEAWQLKRQLASSVSNPLVDEIYTEARAAGATGGKLLGAGGGGFMVFFVKPEMRARLIERLNRLITVKFGIDYGGSKIIVYEPSYEVGAD</sequence>
<dbReference type="OrthoDB" id="9812992at2"/>
<dbReference type="Gene3D" id="3.30.230.120">
    <property type="match status" value="1"/>
</dbReference>
<evidence type="ECO:0000259" key="7">
    <source>
        <dbReference type="Pfam" id="PF08544"/>
    </source>
</evidence>
<evidence type="ECO:0000256" key="1">
    <source>
        <dbReference type="ARBA" id="ARBA00022679"/>
    </source>
</evidence>
<evidence type="ECO:0000313" key="8">
    <source>
        <dbReference type="EMBL" id="RTR14224.1"/>
    </source>
</evidence>
<dbReference type="InterPro" id="IPR052203">
    <property type="entry name" value="GHMP_Kinase-Related"/>
</dbReference>
<comment type="similarity">
    <text evidence="5">Belongs to the GHMP kinase family.</text>
</comment>
<dbReference type="InterPro" id="IPR013750">
    <property type="entry name" value="GHMP_kinase_C_dom"/>
</dbReference>
<evidence type="ECO:0000313" key="9">
    <source>
        <dbReference type="Proteomes" id="UP000277007"/>
    </source>
</evidence>
<accession>A0A3S0K1F8</accession>
<evidence type="ECO:0000256" key="5">
    <source>
        <dbReference type="ARBA" id="ARBA00038121"/>
    </source>
</evidence>
<keyword evidence="1" id="KW-0808">Transferase</keyword>
<dbReference type="GO" id="GO:0042352">
    <property type="term" value="P:GDP-L-fucose salvage"/>
    <property type="evidence" value="ECO:0007669"/>
    <property type="project" value="TreeGrafter"/>
</dbReference>
<dbReference type="GO" id="GO:0050201">
    <property type="term" value="F:fucokinase activity"/>
    <property type="evidence" value="ECO:0007669"/>
    <property type="project" value="TreeGrafter"/>
</dbReference>
<dbReference type="EMBL" id="RXMA01000040">
    <property type="protein sequence ID" value="RTR14224.1"/>
    <property type="molecule type" value="Genomic_DNA"/>
</dbReference>
<evidence type="ECO:0000259" key="6">
    <source>
        <dbReference type="Pfam" id="PF00288"/>
    </source>
</evidence>
<dbReference type="SUPFAM" id="SSF55060">
    <property type="entry name" value="GHMP Kinase, C-terminal domain"/>
    <property type="match status" value="1"/>
</dbReference>
<evidence type="ECO:0000256" key="2">
    <source>
        <dbReference type="ARBA" id="ARBA00022741"/>
    </source>
</evidence>
<dbReference type="InterPro" id="IPR036554">
    <property type="entry name" value="GHMP_kinase_C_sf"/>
</dbReference>
<dbReference type="AlphaFoldDB" id="A0A3S0K1F8"/>
<protein>
    <submittedName>
        <fullName evidence="8">Kinase</fullName>
    </submittedName>
</protein>
<dbReference type="InterPro" id="IPR020568">
    <property type="entry name" value="Ribosomal_Su5_D2-typ_SF"/>
</dbReference>
<dbReference type="InterPro" id="IPR014606">
    <property type="entry name" value="Heptose_7-P_kinase"/>
</dbReference>